<proteinExistence type="predicted"/>
<dbReference type="RefSeq" id="WP_259485500.1">
    <property type="nucleotide sequence ID" value="NZ_JANTEZ010000002.1"/>
</dbReference>
<evidence type="ECO:0000313" key="2">
    <source>
        <dbReference type="Proteomes" id="UP001165580"/>
    </source>
</evidence>
<gene>
    <name evidence="1" type="ORF">NVV95_05325</name>
</gene>
<keyword evidence="2" id="KW-1185">Reference proteome</keyword>
<accession>A0ABT2GCM5</accession>
<name>A0ABT2GCM5_9MICO</name>
<organism evidence="1 2">
    <name type="scientific">Herbiconiux gentiana</name>
    <dbReference type="NCBI Taxonomy" id="2970912"/>
    <lineage>
        <taxon>Bacteria</taxon>
        <taxon>Bacillati</taxon>
        <taxon>Actinomycetota</taxon>
        <taxon>Actinomycetes</taxon>
        <taxon>Micrococcales</taxon>
        <taxon>Microbacteriaceae</taxon>
        <taxon>Herbiconiux</taxon>
    </lineage>
</organism>
<comment type="caution">
    <text evidence="1">The sequence shown here is derived from an EMBL/GenBank/DDBJ whole genome shotgun (WGS) entry which is preliminary data.</text>
</comment>
<dbReference type="Proteomes" id="UP001165580">
    <property type="component" value="Unassembled WGS sequence"/>
</dbReference>
<reference evidence="1" key="1">
    <citation type="submission" date="2022-08" db="EMBL/GenBank/DDBJ databases">
        <authorList>
            <person name="Deng Y."/>
            <person name="Han X.-F."/>
            <person name="Zhang Y.-Q."/>
        </authorList>
    </citation>
    <scope>NUCLEOTIDE SEQUENCE</scope>
    <source>
        <strain evidence="1">CPCC 205716</strain>
    </source>
</reference>
<sequence length="225" mass="24022">MKAPGYLRAAGCSRWIATDSTGEPRGTPNSGGLGGPIRLLIPLAVASNYASDIIDEFSGVTWVHYAQAYVQSDDDTELDVDGAFADQKNGLCGAAVAGSVVLTTGLQTGDVGLRVLIHDSEPPAPDPTWEDVVEFPFTATGATVELVDFEGDVVCVIPLDTGDFRARCSATGMDEGHALDTTEEDEISPDHYLLEFWPHPTEPDRVLRTASALARRWNSTRGTAE</sequence>
<protein>
    <submittedName>
        <fullName evidence="1">Uncharacterized protein</fullName>
    </submittedName>
</protein>
<evidence type="ECO:0000313" key="1">
    <source>
        <dbReference type="EMBL" id="MCS5713969.1"/>
    </source>
</evidence>
<dbReference type="EMBL" id="JANTEZ010000002">
    <property type="protein sequence ID" value="MCS5713969.1"/>
    <property type="molecule type" value="Genomic_DNA"/>
</dbReference>